<feature type="region of interest" description="Disordered" evidence="1">
    <location>
        <begin position="1"/>
        <end position="20"/>
    </location>
</feature>
<name>A0A976FEK1_BRELC</name>
<evidence type="ECO:0000313" key="2">
    <source>
        <dbReference type="EMBL" id="TDH64879.1"/>
    </source>
</evidence>
<dbReference type="RefSeq" id="XP_067814378.1">
    <property type="nucleotide sequence ID" value="XM_067964931.1"/>
</dbReference>
<accession>A0A976FEK1</accession>
<keyword evidence="3" id="KW-1185">Reference proteome</keyword>
<comment type="caution">
    <text evidence="2">The sequence shown here is derived from an EMBL/GenBank/DDBJ whole genome shotgun (WGS) entry which is preliminary data.</text>
</comment>
<protein>
    <submittedName>
        <fullName evidence="2">Uncharacterized protein</fullName>
    </submittedName>
</protein>
<organism evidence="2 3">
    <name type="scientific">Bremia lactucae</name>
    <name type="common">Lettuce downy mildew</name>
    <dbReference type="NCBI Taxonomy" id="4779"/>
    <lineage>
        <taxon>Eukaryota</taxon>
        <taxon>Sar</taxon>
        <taxon>Stramenopiles</taxon>
        <taxon>Oomycota</taxon>
        <taxon>Peronosporomycetes</taxon>
        <taxon>Peronosporales</taxon>
        <taxon>Peronosporaceae</taxon>
        <taxon>Bremia</taxon>
    </lineage>
</organism>
<dbReference type="GeneID" id="94350602"/>
<dbReference type="AlphaFoldDB" id="A0A976FEK1"/>
<dbReference type="KEGG" id="blac:94350602"/>
<sequence>MAPASFGAHAKIPSDTQEHRNRLSWGFAKNRARRLSHEIKHRFTDFKLSPLHFTLISVWSIPWKT</sequence>
<evidence type="ECO:0000256" key="1">
    <source>
        <dbReference type="SAM" id="MobiDB-lite"/>
    </source>
</evidence>
<dbReference type="EMBL" id="SHOA02000002">
    <property type="protein sequence ID" value="TDH64879.1"/>
    <property type="molecule type" value="Genomic_DNA"/>
</dbReference>
<reference evidence="2 3" key="1">
    <citation type="journal article" date="2021" name="Genome Biol.">
        <title>AFLAP: assembly-free linkage analysis pipeline using k-mers from genome sequencing data.</title>
        <authorList>
            <person name="Fletcher K."/>
            <person name="Zhang L."/>
            <person name="Gil J."/>
            <person name="Han R."/>
            <person name="Cavanaugh K."/>
            <person name="Michelmore R."/>
        </authorList>
    </citation>
    <scope>NUCLEOTIDE SEQUENCE [LARGE SCALE GENOMIC DNA]</scope>
    <source>
        <strain evidence="2 3">SF5</strain>
    </source>
</reference>
<dbReference type="Proteomes" id="UP000294530">
    <property type="component" value="Unassembled WGS sequence"/>
</dbReference>
<proteinExistence type="predicted"/>
<evidence type="ECO:0000313" key="3">
    <source>
        <dbReference type="Proteomes" id="UP000294530"/>
    </source>
</evidence>
<gene>
    <name evidence="2" type="ORF">CCR75_006866</name>
</gene>